<comment type="caution">
    <text evidence="2">The sequence shown here is derived from an EMBL/GenBank/DDBJ whole genome shotgun (WGS) entry which is preliminary data.</text>
</comment>
<feature type="region of interest" description="Disordered" evidence="1">
    <location>
        <begin position="1"/>
        <end position="77"/>
    </location>
</feature>
<evidence type="ECO:0000256" key="1">
    <source>
        <dbReference type="SAM" id="MobiDB-lite"/>
    </source>
</evidence>
<protein>
    <submittedName>
        <fullName evidence="2">Uncharacterized protein</fullName>
    </submittedName>
</protein>
<name>A0A8S8ZKA3_SORMA</name>
<dbReference type="EMBL" id="NMPR01000148">
    <property type="protein sequence ID" value="KAA8629131.1"/>
    <property type="molecule type" value="Genomic_DNA"/>
</dbReference>
<dbReference type="AlphaFoldDB" id="A0A8S8ZKA3"/>
<dbReference type="VEuPathDB" id="FungiDB:SMAC_01496"/>
<organism evidence="2 3">
    <name type="scientific">Sordaria macrospora</name>
    <dbReference type="NCBI Taxonomy" id="5147"/>
    <lineage>
        <taxon>Eukaryota</taxon>
        <taxon>Fungi</taxon>
        <taxon>Dikarya</taxon>
        <taxon>Ascomycota</taxon>
        <taxon>Pezizomycotina</taxon>
        <taxon>Sordariomycetes</taxon>
        <taxon>Sordariomycetidae</taxon>
        <taxon>Sordariales</taxon>
        <taxon>Sordariaceae</taxon>
        <taxon>Sordaria</taxon>
    </lineage>
</organism>
<evidence type="ECO:0000313" key="2">
    <source>
        <dbReference type="EMBL" id="KAA8629131.1"/>
    </source>
</evidence>
<evidence type="ECO:0000313" key="3">
    <source>
        <dbReference type="Proteomes" id="UP000433876"/>
    </source>
</evidence>
<sequence length="77" mass="7778">MPEEIITNSGNHTFTSSGSSDSSYTSSSSSGSSGSSSGGGSDGWRPRTYVPLPISEGSATGGSVGNGRCTDEAKRRR</sequence>
<dbReference type="OMA" id="WRPRSYV"/>
<dbReference type="Proteomes" id="UP000433876">
    <property type="component" value="Unassembled WGS sequence"/>
</dbReference>
<accession>A0A8S8ZKA3</accession>
<feature type="compositionally biased region" description="Low complexity" evidence="1">
    <location>
        <begin position="15"/>
        <end position="35"/>
    </location>
</feature>
<feature type="compositionally biased region" description="Polar residues" evidence="1">
    <location>
        <begin position="1"/>
        <end position="14"/>
    </location>
</feature>
<gene>
    <name evidence="2" type="ORF">SMACR_01496</name>
</gene>
<reference evidence="2 3" key="1">
    <citation type="submission" date="2017-07" db="EMBL/GenBank/DDBJ databases">
        <title>Genome sequence of the Sordaria macrospora wild type strain R19027.</title>
        <authorList>
            <person name="Nowrousian M."/>
            <person name="Teichert I."/>
            <person name="Kueck U."/>
        </authorList>
    </citation>
    <scope>NUCLEOTIDE SEQUENCE [LARGE SCALE GENOMIC DNA]</scope>
    <source>
        <strain evidence="2 3">R19027</strain>
        <tissue evidence="2">Mycelium</tissue>
    </source>
</reference>
<proteinExistence type="predicted"/>